<evidence type="ECO:0000259" key="1">
    <source>
        <dbReference type="Pfam" id="PF01869"/>
    </source>
</evidence>
<protein>
    <submittedName>
        <fullName evidence="2">ATPase, BadF/BadG/BcrA/BcrD type</fullName>
    </submittedName>
</protein>
<dbReference type="InterPro" id="IPR002731">
    <property type="entry name" value="ATPase_BadF"/>
</dbReference>
<gene>
    <name evidence="2" type="ORF">UV61_C0015G0006</name>
</gene>
<sequence length="315" mass="33910">MNFFLGVDAGGTKIRAVIIDEASQIKAEEVGGPANYHNIGLKKTITNVYRAIAGVLSKAYLSENDITWATIGIAACDSQKDHERLFGGFTTDVMAGFAQKLTVVNDTKVALYSGTLPPALVVICGTGANVYGKNATGTGAMAGNWGYFLGDKGSGYILAQRMFQTIVEHHDGIIEAPFLATKLEKKLGVKSSKDISDWYNDAKPSIHEISDFAKVVIDAAETGDEVARQLVDKTIAELGKALMGVVRRLKMEDEFNRVVIVGGLFESKYFRALFEGHVTALLKKVRIVKPLVSAAVGAAIMAKQEWSKTLSSTEA</sequence>
<evidence type="ECO:0000313" key="2">
    <source>
        <dbReference type="EMBL" id="KKS85792.1"/>
    </source>
</evidence>
<dbReference type="EMBL" id="LCFD01000015">
    <property type="protein sequence ID" value="KKS85792.1"/>
    <property type="molecule type" value="Genomic_DNA"/>
</dbReference>
<dbReference type="InterPro" id="IPR052519">
    <property type="entry name" value="Euk-type_GlcNAc_Kinase"/>
</dbReference>
<organism evidence="2 3">
    <name type="scientific">Candidatus Gottesmanbacteria bacterium GW2011_GWB1_43_11</name>
    <dbReference type="NCBI Taxonomy" id="1618446"/>
    <lineage>
        <taxon>Bacteria</taxon>
        <taxon>Candidatus Gottesmaniibacteriota</taxon>
    </lineage>
</organism>
<dbReference type="Proteomes" id="UP000034050">
    <property type="component" value="Unassembled WGS sequence"/>
</dbReference>
<dbReference type="PANTHER" id="PTHR43190:SF3">
    <property type="entry name" value="N-ACETYL-D-GLUCOSAMINE KINASE"/>
    <property type="match status" value="1"/>
</dbReference>
<dbReference type="InterPro" id="IPR043129">
    <property type="entry name" value="ATPase_NBD"/>
</dbReference>
<comment type="caution">
    <text evidence="2">The sequence shown here is derived from an EMBL/GenBank/DDBJ whole genome shotgun (WGS) entry which is preliminary data.</text>
</comment>
<dbReference type="PANTHER" id="PTHR43190">
    <property type="entry name" value="N-ACETYL-D-GLUCOSAMINE KINASE"/>
    <property type="match status" value="1"/>
</dbReference>
<accession>A0A0G1CJX6</accession>
<dbReference type="SUPFAM" id="SSF53067">
    <property type="entry name" value="Actin-like ATPase domain"/>
    <property type="match status" value="2"/>
</dbReference>
<dbReference type="CDD" id="cd24007">
    <property type="entry name" value="ASKHA_NBD_eukNAGK-like"/>
    <property type="match status" value="1"/>
</dbReference>
<dbReference type="AlphaFoldDB" id="A0A0G1CJX6"/>
<name>A0A0G1CJX6_9BACT</name>
<reference evidence="2 3" key="1">
    <citation type="journal article" date="2015" name="Nature">
        <title>rRNA introns, odd ribosomes, and small enigmatic genomes across a large radiation of phyla.</title>
        <authorList>
            <person name="Brown C.T."/>
            <person name="Hug L.A."/>
            <person name="Thomas B.C."/>
            <person name="Sharon I."/>
            <person name="Castelle C.J."/>
            <person name="Singh A."/>
            <person name="Wilkins M.J."/>
            <person name="Williams K.H."/>
            <person name="Banfield J.F."/>
        </authorList>
    </citation>
    <scope>NUCLEOTIDE SEQUENCE [LARGE SCALE GENOMIC DNA]</scope>
</reference>
<feature type="domain" description="ATPase BadF/BadG/BcrA/BcrD type" evidence="1">
    <location>
        <begin position="5"/>
        <end position="302"/>
    </location>
</feature>
<proteinExistence type="predicted"/>
<evidence type="ECO:0000313" key="3">
    <source>
        <dbReference type="Proteomes" id="UP000034050"/>
    </source>
</evidence>
<dbReference type="Gene3D" id="3.30.420.40">
    <property type="match status" value="2"/>
</dbReference>
<dbReference type="Pfam" id="PF01869">
    <property type="entry name" value="BcrAD_BadFG"/>
    <property type="match status" value="1"/>
</dbReference>
<dbReference type="STRING" id="1618446.UV61_C0015G0006"/>